<dbReference type="NCBIfam" id="TIGR04131">
    <property type="entry name" value="Bac_Flav_CTERM"/>
    <property type="match status" value="1"/>
</dbReference>
<dbReference type="InterPro" id="IPR011047">
    <property type="entry name" value="Quinoprotein_ADH-like_sf"/>
</dbReference>
<accession>A0A2S7WK20</accession>
<protein>
    <recommendedName>
        <fullName evidence="3">PKD domain-containing protein</fullName>
    </recommendedName>
</protein>
<evidence type="ECO:0000313" key="2">
    <source>
        <dbReference type="Proteomes" id="UP000238882"/>
    </source>
</evidence>
<sequence>MKNFSLIIFLLFTLNIFSQKEANIWYFGENAGIDFNESPPRFLLNGQINTLEGCSSFSDSNGNLLFYSDGIKVFDRNHNLMTYTNGNRADDLKGDPSSTQSGMIIPKPGSSTIYYLFTVDDGPSFNNNGGITEDGKGLNYYTIDMSLNNGNGQLIDENNDGVFFTDLSNGLHNDWTEKVAAVRGKECNTFWVVSADNTNFYSFKIDDSGVNLTPVPSPVNNFVSGRGYLKLSPDGSKLAIANQSSNAVLYDFDNSNGKVSPNNGTILLNGINGSFNGGQPYGIEFSADSKKLYVSTVSGFRQTLSNAPVNYKLFQFDLTDADIPGSGTIIHEQLAGSTDFPQGGFRGALQLGPDGKIYATIPLAYQDPNNAANPNGDAPYLDVIENPYEVASKVIFTKNAIYLGTKFATQGLPPFISSLLLPINLTDSDTNLPIVSNQALQLCVNQNKTIKPDDLDVGTSNENYIWTYTDGVNITEISNSATIKNLELTNITASEAGTYSLKITAIDGCNNPVEFNATFKIEVYEQASAKKPDDIVFCDTDRDGFNSFDLNTLKDTEILDGLDSNTFEVKYFDTMDKANANTVGTEILNPYTNPTAFSSQNIYARVQNKLAPNACFAVTDFVLSVTDLPVPKQPTPYRICDNDDDGNDINGEVQTFLLNTKDTETLDGLDPTQYNITYHTTQIGAENNDPTTVIPKNANHSVTISQIVFIRVENKDNVNCYDASTNLELIVDPLPVLKSNPELDQCIAANNNNPTVNLKNAEFNISETPNATFTYFVDASGTNLITDPTSYPVQVNTTQSVFVRVTTNQNCSRDLIELKINVGQTPDNPYNALQPPVCDDFLDANGNDTTGMNNDTDNITNFSLDKANIEANINPPANTRVLYFENIQDRANTLNEIDITNYRNDINKINITQINGGVQFPIYYKILSTVNNNCQGLGEFILQINSVPKVSSETLSPISECDTGAIDGNFSNGSNRNIDLTQRIDELLAGTNQNRNDFNFYFFKSEATAISGDTSNADYIDTPTQFTNDVPPTFTQGDTVTQEIFVRVENKTTSCVNPHTSFNVIINPLPIITTAIPSLEVCDVGTKDGDVRNGLAQNIDVSQRDADILGARNAADFTITYHKTQADLMDLNSTGIDKISYDSDDTRVTIDATTNISEEVLFIRILDKNTGCVFDQSTLTIVVNPEPTFIPPTNLPYCDNNDDGDDTNQVIQDIDFDSKITEILGSTQNSNDFNVTFHKTKADASSGDSPILSPYENTNPTERIYVRIQNKKTLCVNDDAEFDLIIHPLPSFTVTTPQILCLNDLPLNISVENPNDVYSYVWTDENGTPLNTTSTDNIDISTPGNYKVTATTRDGSMCSREETIEVRPSNIATLNSSFITIVDESNIINNERNLSISIDTINNDLGPGDYQFAILNTDDNTRTPFAGFQDEPLFENLEGGIYQIIVNDKNGCLPDTTLLVSVIQFPKFFTPNGDNENETWVIKGANKTFYPDSSINIFNRFGKLVGQVPIDGQGWNGTFKGKVLPSDDYWYNITLVPADNTKPVINKKGHFSLLRR</sequence>
<dbReference type="InterPro" id="IPR026341">
    <property type="entry name" value="T9SS_type_B"/>
</dbReference>
<dbReference type="Pfam" id="PF13585">
    <property type="entry name" value="CHU_C"/>
    <property type="match status" value="1"/>
</dbReference>
<dbReference type="SUPFAM" id="SSF49299">
    <property type="entry name" value="PKD domain"/>
    <property type="match status" value="1"/>
</dbReference>
<dbReference type="EMBL" id="MSCN01000001">
    <property type="protein sequence ID" value="PQJ77949.1"/>
    <property type="molecule type" value="Genomic_DNA"/>
</dbReference>
<dbReference type="InterPro" id="IPR015943">
    <property type="entry name" value="WD40/YVTN_repeat-like_dom_sf"/>
</dbReference>
<dbReference type="Proteomes" id="UP000238882">
    <property type="component" value="Unassembled WGS sequence"/>
</dbReference>
<name>A0A2S7WK20_9FLAO</name>
<reference evidence="1 2" key="1">
    <citation type="submission" date="2016-12" db="EMBL/GenBank/DDBJ databases">
        <title>Trade-off between light-utilization and light-protection in marine flavobacteria.</title>
        <authorList>
            <person name="Kumagai Y."/>
            <person name="Yoshizawa S."/>
            <person name="Kogure K."/>
            <person name="Iwasaki W."/>
        </authorList>
    </citation>
    <scope>NUCLEOTIDE SEQUENCE [LARGE SCALE GENOMIC DNA]</scope>
    <source>
        <strain evidence="1 2">NBRC 108759</strain>
    </source>
</reference>
<dbReference type="OrthoDB" id="9765926at2"/>
<evidence type="ECO:0000313" key="1">
    <source>
        <dbReference type="EMBL" id="PQJ77949.1"/>
    </source>
</evidence>
<organism evidence="1 2">
    <name type="scientific">Polaribacter porphyrae</name>
    <dbReference type="NCBI Taxonomy" id="1137780"/>
    <lineage>
        <taxon>Bacteria</taxon>
        <taxon>Pseudomonadati</taxon>
        <taxon>Bacteroidota</taxon>
        <taxon>Flavobacteriia</taxon>
        <taxon>Flavobacteriales</taxon>
        <taxon>Flavobacteriaceae</taxon>
    </lineage>
</organism>
<evidence type="ECO:0008006" key="3">
    <source>
        <dbReference type="Google" id="ProtNLM"/>
    </source>
</evidence>
<dbReference type="Gene3D" id="2.60.40.10">
    <property type="entry name" value="Immunoglobulins"/>
    <property type="match status" value="2"/>
</dbReference>
<dbReference type="RefSeq" id="WP_105014531.1">
    <property type="nucleotide sequence ID" value="NZ_MSCN01000001.1"/>
</dbReference>
<dbReference type="InterPro" id="IPR035986">
    <property type="entry name" value="PKD_dom_sf"/>
</dbReference>
<dbReference type="SUPFAM" id="SSF50998">
    <property type="entry name" value="Quinoprotein alcohol dehydrogenase-like"/>
    <property type="match status" value="1"/>
</dbReference>
<comment type="caution">
    <text evidence="1">The sequence shown here is derived from an EMBL/GenBank/DDBJ whole genome shotgun (WGS) entry which is preliminary data.</text>
</comment>
<dbReference type="InterPro" id="IPR013783">
    <property type="entry name" value="Ig-like_fold"/>
</dbReference>
<proteinExistence type="predicted"/>
<dbReference type="Gene3D" id="2.130.10.10">
    <property type="entry name" value="YVTN repeat-like/Quinoprotein amine dehydrogenase"/>
    <property type="match status" value="1"/>
</dbReference>
<gene>
    <name evidence="1" type="ORF">BTO18_01555</name>
</gene>
<keyword evidence="2" id="KW-1185">Reference proteome</keyword>